<dbReference type="PROSITE" id="PS01040">
    <property type="entry name" value="SBP_BACTERIAL_5"/>
    <property type="match status" value="1"/>
</dbReference>
<feature type="domain" description="Solute-binding protein family 5" evidence="3">
    <location>
        <begin position="120"/>
        <end position="528"/>
    </location>
</feature>
<dbReference type="Gene3D" id="3.40.190.10">
    <property type="entry name" value="Periplasmic binding protein-like II"/>
    <property type="match status" value="1"/>
</dbReference>
<dbReference type="AlphaFoldDB" id="A0A2T5RJG0"/>
<protein>
    <submittedName>
        <fullName evidence="4">Peptide/nickel transport system substrate-binding protein</fullName>
    </submittedName>
</protein>
<dbReference type="Gene3D" id="3.90.76.10">
    <property type="entry name" value="Dipeptide-binding Protein, Domain 1"/>
    <property type="match status" value="1"/>
</dbReference>
<dbReference type="RefSeq" id="WP_108140051.1">
    <property type="nucleotide sequence ID" value="NZ_QAXS01000014.1"/>
</dbReference>
<dbReference type="Pfam" id="PF00496">
    <property type="entry name" value="SBP_bac_5"/>
    <property type="match status" value="1"/>
</dbReference>
<dbReference type="Proteomes" id="UP000244089">
    <property type="component" value="Unassembled WGS sequence"/>
</dbReference>
<dbReference type="CDD" id="cd08500">
    <property type="entry name" value="PBP2_NikA_DppA_OppA_like_4"/>
    <property type="match status" value="1"/>
</dbReference>
<dbReference type="InterPro" id="IPR000914">
    <property type="entry name" value="SBP_5_dom"/>
</dbReference>
<dbReference type="SUPFAM" id="SSF53850">
    <property type="entry name" value="Periplasmic binding protein-like II"/>
    <property type="match status" value="1"/>
</dbReference>
<sequence>MFKSKKFVFSLVVMIIALMTVAAGAAEIPESWSEPETAAEAGITEFNQSPMLDQRVENGELPPVEERLPVPEDLQVLEPVEEVGQYGGKVVSTAIGPSTESDGTVMRPWMFQLDKSMANAVPDIAKSFELTNEAKTLTIKLREGLKWSDGHPFTTEDIIFWWEDVAMHEEVNHWTQWNWKMDGVAPEFTAVDDYTLRIEFPRSNPTIVDTTLTWWRSQQSFFFSPKHYLKQFHADYNPEVKEIAEEEGFGNWVQYFTNKMEVGPVQTNTELPTMGAWVLEDINSSRKRFVRNPYYYKVDSEGNQLPYVDEWEITIKSDAEVAKVDALQGNVDFAARILSPSEFPMYKQNEEVGNYTTYAYSNPVQAQIGLTFNVNHPEEAKREVYSNKKFRQAMSVALNRNEINEFAYRGLAEPAQATAKPGASYFKEEWLDHYAQYDTELAKKLLNEIGLDEKDGEGFRVLPNGETLIIDLEIPAPGSVGGTAQLGQVAELVKAYWEDVGVKVNLKTLSRELYQQRADAGDHDIGVWPVNVTRDINAFGFDSDGTRYATQWAQWDTWRMWDETGREGEEPPKGMEPPEHAKEQLRRIHEYSSAPSQEAMNKMLGDIWQYYMDQTYVIGTVARPMAPAIVADTLHNVPETAPYSNATGAWQITKPEQWFTTK</sequence>
<comment type="caution">
    <text evidence="4">The sequence shown here is derived from an EMBL/GenBank/DDBJ whole genome shotgun (WGS) entry which is preliminary data.</text>
</comment>
<organism evidence="4 5">
    <name type="scientific">Halanaerobium saccharolyticum</name>
    <dbReference type="NCBI Taxonomy" id="43595"/>
    <lineage>
        <taxon>Bacteria</taxon>
        <taxon>Bacillati</taxon>
        <taxon>Bacillota</taxon>
        <taxon>Clostridia</taxon>
        <taxon>Halanaerobiales</taxon>
        <taxon>Halanaerobiaceae</taxon>
        <taxon>Halanaerobium</taxon>
    </lineage>
</organism>
<evidence type="ECO:0000313" key="5">
    <source>
        <dbReference type="Proteomes" id="UP000244089"/>
    </source>
</evidence>
<keyword evidence="2" id="KW-0732">Signal</keyword>
<dbReference type="InterPro" id="IPR023765">
    <property type="entry name" value="SBP_5_CS"/>
</dbReference>
<dbReference type="Gene3D" id="3.10.105.10">
    <property type="entry name" value="Dipeptide-binding Protein, Domain 3"/>
    <property type="match status" value="1"/>
</dbReference>
<dbReference type="InterPro" id="IPR039424">
    <property type="entry name" value="SBP_5"/>
</dbReference>
<dbReference type="EMBL" id="QAXS01000014">
    <property type="protein sequence ID" value="PTV98748.1"/>
    <property type="molecule type" value="Genomic_DNA"/>
</dbReference>
<feature type="signal peptide" evidence="2">
    <location>
        <begin position="1"/>
        <end position="25"/>
    </location>
</feature>
<evidence type="ECO:0000313" key="4">
    <source>
        <dbReference type="EMBL" id="PTV98748.1"/>
    </source>
</evidence>
<name>A0A2T5RJG0_9FIRM</name>
<dbReference type="PANTHER" id="PTHR30290:SF62">
    <property type="entry name" value="OLIGOPEPTIDE ABC TRANSPORTER, PERIPLASMIC OLIGOPEPTIDE-BINDING PROTEIN"/>
    <property type="match status" value="1"/>
</dbReference>
<dbReference type="OrthoDB" id="9772924at2"/>
<evidence type="ECO:0000256" key="1">
    <source>
        <dbReference type="ARBA" id="ARBA00004193"/>
    </source>
</evidence>
<gene>
    <name evidence="4" type="ORF">C8C76_11415</name>
</gene>
<comment type="subcellular location">
    <subcellularLocation>
        <location evidence="1">Cell membrane</location>
        <topology evidence="1">Lipid-anchor</topology>
    </subcellularLocation>
</comment>
<dbReference type="GO" id="GO:1904680">
    <property type="term" value="F:peptide transmembrane transporter activity"/>
    <property type="evidence" value="ECO:0007669"/>
    <property type="project" value="TreeGrafter"/>
</dbReference>
<evidence type="ECO:0000259" key="3">
    <source>
        <dbReference type="Pfam" id="PF00496"/>
    </source>
</evidence>
<dbReference type="PANTHER" id="PTHR30290">
    <property type="entry name" value="PERIPLASMIC BINDING COMPONENT OF ABC TRANSPORTER"/>
    <property type="match status" value="1"/>
</dbReference>
<reference evidence="4 5" key="1">
    <citation type="submission" date="2018-04" db="EMBL/GenBank/DDBJ databases">
        <title>Subsurface microbial communities from deep shales in Ohio and West Virginia, USA.</title>
        <authorList>
            <person name="Wrighton K."/>
        </authorList>
    </citation>
    <scope>NUCLEOTIDE SEQUENCE [LARGE SCALE GENOMIC DNA]</scope>
    <source>
        <strain evidence="4 5">WC1</strain>
    </source>
</reference>
<proteinExistence type="predicted"/>
<dbReference type="GO" id="GO:0005886">
    <property type="term" value="C:plasma membrane"/>
    <property type="evidence" value="ECO:0007669"/>
    <property type="project" value="UniProtKB-SubCell"/>
</dbReference>
<dbReference type="GO" id="GO:0015833">
    <property type="term" value="P:peptide transport"/>
    <property type="evidence" value="ECO:0007669"/>
    <property type="project" value="TreeGrafter"/>
</dbReference>
<feature type="chain" id="PRO_5015738118" evidence="2">
    <location>
        <begin position="26"/>
        <end position="662"/>
    </location>
</feature>
<evidence type="ECO:0000256" key="2">
    <source>
        <dbReference type="SAM" id="SignalP"/>
    </source>
</evidence>
<accession>A0A2T5RJG0</accession>